<evidence type="ECO:0000256" key="2">
    <source>
        <dbReference type="ARBA" id="ARBA00022741"/>
    </source>
</evidence>
<evidence type="ECO:0000259" key="10">
    <source>
        <dbReference type="Pfam" id="PF12705"/>
    </source>
</evidence>
<evidence type="ECO:0000256" key="4">
    <source>
        <dbReference type="ARBA" id="ARBA00022801"/>
    </source>
</evidence>
<evidence type="ECO:0000256" key="3">
    <source>
        <dbReference type="ARBA" id="ARBA00022763"/>
    </source>
</evidence>
<keyword evidence="3" id="KW-0227">DNA damage</keyword>
<evidence type="ECO:0000256" key="9">
    <source>
        <dbReference type="ARBA" id="ARBA00023204"/>
    </source>
</evidence>
<dbReference type="EMBL" id="JAQOUE010000001">
    <property type="protein sequence ID" value="MDT7042087.1"/>
    <property type="molecule type" value="Genomic_DNA"/>
</dbReference>
<accession>A0ABU3K6N8</accession>
<gene>
    <name evidence="11" type="ORF">PPG34_06955</name>
</gene>
<feature type="domain" description="PD-(D/E)XK endonuclease-like" evidence="10">
    <location>
        <begin position="801"/>
        <end position="1098"/>
    </location>
</feature>
<keyword evidence="5" id="KW-0347">Helicase</keyword>
<keyword evidence="2" id="KW-0547">Nucleotide-binding</keyword>
<keyword evidence="9" id="KW-0234">DNA repair</keyword>
<evidence type="ECO:0000313" key="12">
    <source>
        <dbReference type="Proteomes" id="UP001250932"/>
    </source>
</evidence>
<sequence length="1139" mass="130462">MLHVVTGPLYSDLEDALAEHLHSFRSHAPTIPLTIVVPSEYVRFRLQWALCAERELSLFNVHLLTFFQLSLRVVEEQGHTFANGFRSNNFFHEWIHYLLRRRSAALPQLARLSDMPGGWAALWSTIKDLKNGAVDAVLARDALFQSGSEVDPISPTVLKLYDGFGQEQQQSRNFDCDDVAGMATASVSTSPFLSQQGHIWYYGFYDLTQVQLDLLHAIAQTFPTSVLFPLDLHHPAYHFAQQFFDRHLLGLSGGRVQHIPGSAERTMLRTVFGHKGKDDAGRFQPSYDSVSSPSQLIDDEVLGSKSFPESSMPECRVIQTSGTEDEIRFVAKEILRYTEECQIPLRDIGVVGRTLSGYEHILPRVFAEHGITFNSTMQRSLAEFPYVQSLLRFLRIPVSDFQRDPIMEVLTSPYFRWNVPHRKMQDPQPDLWDRASRRLGIIKGVEEWKRFVQVLEKESGKNGQPEARGNSHAMPPPQVRMCRDVLRELFDRVTLLPPQATYEVFVDRTFQLLEEFLTPNQPEDGKTSTVQNVWGNGDLNDQGFISDSLLHQAVCDQLDEIRRLVQVSGEVSLSDFVETVERYMHGATVPLHPLDPFVDGVWVLNAMAARGFSFRALFVLGLQEHVFPRHIQEDAFLRDPVRRIFDATLGFKVPEKAAGYEEEQLLFYLLVNSTSEILTLCTQRMDQNGGVLIPSWYITEVQRCIPDLPVTVVPKRNNDKRRDLPQYFQRWLTPQEIREQWMLDRCVPSGPFLGDTLGWSVVQQGVASLACHESSSPRLNRFDGVSGALPEFWNRMQQRGLSPTALEHYALCPFKFFSRQVLKLESQELPELDSSIGPREYGNLLHHVLRDCVETLIEQGVISRDRKCSFADMVKLVKPIADRNFRNYERWSPTGYSVLWELQQEQLVRIVSQVIIQDLFGEDRDWIPVVFEETMTGEIDVILQNTPTRVRLLGRTDRVDWSSSQHQFRIIDYKFKMSTRSIPSTQQLVREVIRGTQLQPPLYLMLAESGNGEFRRKITPDSDENLFCAGMWLYCISPDSLDSAASFTRVPFTQEIWQSLKPQFAATMNVILGGIDRGEFFIVPGSHCSMCEFRTICHRTHQMSRWRATMDRGLTKDHRFIRFSKPNLSVGLEKGSTES</sequence>
<evidence type="ECO:0000256" key="5">
    <source>
        <dbReference type="ARBA" id="ARBA00022806"/>
    </source>
</evidence>
<keyword evidence="1" id="KW-0540">Nuclease</keyword>
<dbReference type="RefSeq" id="WP_313832447.1">
    <property type="nucleotide sequence ID" value="NZ_JAQOUE010000001.1"/>
</dbReference>
<dbReference type="PANTHER" id="PTHR30591:SF1">
    <property type="entry name" value="RECBCD ENZYME SUBUNIT RECC"/>
    <property type="match status" value="1"/>
</dbReference>
<keyword evidence="12" id="KW-1185">Reference proteome</keyword>
<proteinExistence type="predicted"/>
<dbReference type="Gene3D" id="3.40.50.300">
    <property type="entry name" value="P-loop containing nucleotide triphosphate hydrolases"/>
    <property type="match status" value="2"/>
</dbReference>
<dbReference type="InterPro" id="IPR038726">
    <property type="entry name" value="PDDEXK_AddAB-type"/>
</dbReference>
<dbReference type="InterPro" id="IPR027417">
    <property type="entry name" value="P-loop_NTPase"/>
</dbReference>
<dbReference type="Gene3D" id="3.90.320.10">
    <property type="match status" value="1"/>
</dbReference>
<dbReference type="Proteomes" id="UP001250932">
    <property type="component" value="Unassembled WGS sequence"/>
</dbReference>
<comment type="caution">
    <text evidence="11">The sequence shown here is derived from an EMBL/GenBank/DDBJ whole genome shotgun (WGS) entry which is preliminary data.</text>
</comment>
<dbReference type="SUPFAM" id="SSF52540">
    <property type="entry name" value="P-loop containing nucleoside triphosphate hydrolases"/>
    <property type="match status" value="1"/>
</dbReference>
<keyword evidence="7" id="KW-0067">ATP-binding</keyword>
<dbReference type="PANTHER" id="PTHR30591">
    <property type="entry name" value="RECBCD ENZYME SUBUNIT RECC"/>
    <property type="match status" value="1"/>
</dbReference>
<reference evidence="11 12" key="1">
    <citation type="journal article" date="2023" name="ISME J.">
        <title>Cultivation and genomic characterization of novel and ubiquitous marine nitrite-oxidizing bacteria from the Nitrospirales.</title>
        <authorList>
            <person name="Mueller A.J."/>
            <person name="Daebeler A."/>
            <person name="Herbold C.W."/>
            <person name="Kirkegaard R.H."/>
            <person name="Daims H."/>
        </authorList>
    </citation>
    <scope>NUCLEOTIDE SEQUENCE [LARGE SCALE GENOMIC DNA]</scope>
    <source>
        <strain evidence="11 12">EB</strain>
    </source>
</reference>
<evidence type="ECO:0000256" key="7">
    <source>
        <dbReference type="ARBA" id="ARBA00022840"/>
    </source>
</evidence>
<evidence type="ECO:0000313" key="11">
    <source>
        <dbReference type="EMBL" id="MDT7042087.1"/>
    </source>
</evidence>
<name>A0ABU3K6N8_9BACT</name>
<keyword evidence="8" id="KW-0238">DNA-binding</keyword>
<protein>
    <submittedName>
        <fullName evidence="11">PD-(D/E)XK nuclease family protein</fullName>
    </submittedName>
</protein>
<keyword evidence="6" id="KW-0269">Exonuclease</keyword>
<keyword evidence="4" id="KW-0378">Hydrolase</keyword>
<evidence type="ECO:0000256" key="6">
    <source>
        <dbReference type="ARBA" id="ARBA00022839"/>
    </source>
</evidence>
<evidence type="ECO:0000256" key="1">
    <source>
        <dbReference type="ARBA" id="ARBA00022722"/>
    </source>
</evidence>
<organism evidence="11 12">
    <name type="scientific">Candidatus Nitronereus thalassa</name>
    <dbReference type="NCBI Taxonomy" id="3020898"/>
    <lineage>
        <taxon>Bacteria</taxon>
        <taxon>Pseudomonadati</taxon>
        <taxon>Nitrospirota</taxon>
        <taxon>Nitrospiria</taxon>
        <taxon>Nitrospirales</taxon>
        <taxon>Nitrospiraceae</taxon>
        <taxon>Candidatus Nitronereus</taxon>
    </lineage>
</organism>
<evidence type="ECO:0000256" key="8">
    <source>
        <dbReference type="ARBA" id="ARBA00023125"/>
    </source>
</evidence>
<dbReference type="InterPro" id="IPR011604">
    <property type="entry name" value="PDDEXK-like_dom_sf"/>
</dbReference>
<dbReference type="Pfam" id="PF12705">
    <property type="entry name" value="PDDEXK_1"/>
    <property type="match status" value="1"/>
</dbReference>